<accession>A0ACC1IRN0</accession>
<dbReference type="Proteomes" id="UP001150581">
    <property type="component" value="Unassembled WGS sequence"/>
</dbReference>
<name>A0ACC1IRN0_9FUNG</name>
<proteinExistence type="predicted"/>
<evidence type="ECO:0000313" key="2">
    <source>
        <dbReference type="Proteomes" id="UP001150581"/>
    </source>
</evidence>
<dbReference type="EMBL" id="JANBPG010000143">
    <property type="protein sequence ID" value="KAJ1899558.1"/>
    <property type="molecule type" value="Genomic_DNA"/>
</dbReference>
<evidence type="ECO:0000313" key="1">
    <source>
        <dbReference type="EMBL" id="KAJ1899558.1"/>
    </source>
</evidence>
<organism evidence="1 2">
    <name type="scientific">Kickxella alabastrina</name>
    <dbReference type="NCBI Taxonomy" id="61397"/>
    <lineage>
        <taxon>Eukaryota</taxon>
        <taxon>Fungi</taxon>
        <taxon>Fungi incertae sedis</taxon>
        <taxon>Zoopagomycota</taxon>
        <taxon>Kickxellomycotina</taxon>
        <taxon>Kickxellomycetes</taxon>
        <taxon>Kickxellales</taxon>
        <taxon>Kickxellaceae</taxon>
        <taxon>Kickxella</taxon>
    </lineage>
</organism>
<sequence>MSAARKRSTSNGSTDVSPPAKARRTEQDIHGPNDYHQALVHRDISDSDSDSSQDQAAEKIETMYLDTVNRSNLDFDFEQLCSVSLSNNNIYACLVCGKYFQGRGKQTHAYFHSINDDHHVFANLQTLGVYVLPDNYEVEDRSLNDIKAAIRPTYSARQVSQLDKRCEVAYDLGGKKYLAGFVGLNKIKYNDYMNVVVQALAHVPPIRDALLLLPDLEKRPVLVQRLASLVRKIWHPKLFKAHVSPHELVQEVVNRSKRRFRMDAQGDAFEFLTWLLNTLHVDLGGSRKRNSSIVYRAFQGEIQVTKQPLVDPSRLAPEEESAGIGAPNGIATVKKTPFLTLSLDLPPKPLFSNDDGDDDGEAGIPQVALVSLLQRYNGSSTVEWHGEAKRYQLTELPQYIICHVRRFSKTEFSVEKNPTVVNFPIRNMPFGELLPPDVQPASKFNTTYDLVANICHDGQPEQQQGQNPKHDATAPAAIQTASSSAAYAADETLSSDSQYLVYLRHAADEKWYMMRDLLVEPIMPQMILLSDSYIQIWQRNGNSNGNSNGNTKDTTVPASCSG</sequence>
<gene>
    <name evidence="1" type="primary">ubp10_1</name>
    <name evidence="1" type="ORF">LPJ66_002035</name>
</gene>
<keyword evidence="2" id="KW-1185">Reference proteome</keyword>
<protein>
    <submittedName>
        <fullName evidence="1">U4 U6.U5 tri-snRNP-associated protein</fullName>
    </submittedName>
</protein>
<reference evidence="1" key="1">
    <citation type="submission" date="2022-07" db="EMBL/GenBank/DDBJ databases">
        <title>Phylogenomic reconstructions and comparative analyses of Kickxellomycotina fungi.</title>
        <authorList>
            <person name="Reynolds N.K."/>
            <person name="Stajich J.E."/>
            <person name="Barry K."/>
            <person name="Grigoriev I.V."/>
            <person name="Crous P."/>
            <person name="Smith M.E."/>
        </authorList>
    </citation>
    <scope>NUCLEOTIDE SEQUENCE</scope>
    <source>
        <strain evidence="1">Benny 63K</strain>
    </source>
</reference>
<comment type="caution">
    <text evidence="1">The sequence shown here is derived from an EMBL/GenBank/DDBJ whole genome shotgun (WGS) entry which is preliminary data.</text>
</comment>